<dbReference type="AlphaFoldDB" id="A0A4R2PU34"/>
<dbReference type="OrthoDB" id="9811006at2"/>
<dbReference type="EMBL" id="SLXO01000002">
    <property type="protein sequence ID" value="TCP37671.1"/>
    <property type="molecule type" value="Genomic_DNA"/>
</dbReference>
<dbReference type="Pfam" id="PF04264">
    <property type="entry name" value="YceI"/>
    <property type="match status" value="1"/>
</dbReference>
<dbReference type="PANTHER" id="PTHR34406:SF1">
    <property type="entry name" value="PROTEIN YCEI"/>
    <property type="match status" value="1"/>
</dbReference>
<sequence length="247" mass="26393">MPIRARPPTHPELPNRPARPGRRRRRGRLGRPKPPPRPRAAGLALLAALTGCTAVRVITHSPDPSAQAAPAGVYRIDPDHTAVLWAVDHLGYSVFRGRFDTVTGRLTFDPQDPAKSRLAVAVDTLSLHTGVPALDAQLHAPDLFDSQAHPLIRFDSGDITLTGPTAGTVDGMLTLKGRSHPLRLHVTFNGAAPNPISGAQTLGFSATGTVRRSRLGLGRWRPAVGDTVHLTIDAELIYQPAASPARP</sequence>
<accession>A0A4R2PU34</accession>
<reference evidence="3 4" key="1">
    <citation type="submission" date="2019-03" db="EMBL/GenBank/DDBJ databases">
        <title>Genomic Encyclopedia of Type Strains, Phase IV (KMG-IV): sequencing the most valuable type-strain genomes for metagenomic binning, comparative biology and taxonomic classification.</title>
        <authorList>
            <person name="Goeker M."/>
        </authorList>
    </citation>
    <scope>NUCLEOTIDE SEQUENCE [LARGE SCALE GENOMIC DNA]</scope>
    <source>
        <strain evidence="3 4">DSM 2132</strain>
    </source>
</reference>
<evidence type="ECO:0000313" key="4">
    <source>
        <dbReference type="Proteomes" id="UP000295399"/>
    </source>
</evidence>
<feature type="region of interest" description="Disordered" evidence="1">
    <location>
        <begin position="1"/>
        <end position="39"/>
    </location>
</feature>
<keyword evidence="4" id="KW-1185">Reference proteome</keyword>
<dbReference type="InterPro" id="IPR036761">
    <property type="entry name" value="TTHA0802/YceI-like_sf"/>
</dbReference>
<evidence type="ECO:0000313" key="3">
    <source>
        <dbReference type="EMBL" id="TCP37671.1"/>
    </source>
</evidence>
<gene>
    <name evidence="3" type="ORF">EV659_10277</name>
</gene>
<evidence type="ECO:0000256" key="1">
    <source>
        <dbReference type="SAM" id="MobiDB-lite"/>
    </source>
</evidence>
<dbReference type="InterPro" id="IPR007372">
    <property type="entry name" value="Lipid/polyisoprenoid-bd_YceI"/>
</dbReference>
<dbReference type="Proteomes" id="UP000295399">
    <property type="component" value="Unassembled WGS sequence"/>
</dbReference>
<dbReference type="InParanoid" id="A0A4R2PU34"/>
<dbReference type="SUPFAM" id="SSF101874">
    <property type="entry name" value="YceI-like"/>
    <property type="match status" value="1"/>
</dbReference>
<protein>
    <submittedName>
        <fullName evidence="3">Polyisoprenoid-binding protein YceI</fullName>
    </submittedName>
</protein>
<proteinExistence type="predicted"/>
<feature type="domain" description="Lipid/polyisoprenoid-binding YceI-like" evidence="2">
    <location>
        <begin position="73"/>
        <end position="237"/>
    </location>
</feature>
<dbReference type="SMART" id="SM00867">
    <property type="entry name" value="YceI"/>
    <property type="match status" value="1"/>
</dbReference>
<dbReference type="PANTHER" id="PTHR34406">
    <property type="entry name" value="PROTEIN YCEI"/>
    <property type="match status" value="1"/>
</dbReference>
<dbReference type="Gene3D" id="2.40.128.110">
    <property type="entry name" value="Lipid/polyisoprenoid-binding, YceI-like"/>
    <property type="match status" value="1"/>
</dbReference>
<organism evidence="3 4">
    <name type="scientific">Rhodothalassium salexigens DSM 2132</name>
    <dbReference type="NCBI Taxonomy" id="1188247"/>
    <lineage>
        <taxon>Bacteria</taxon>
        <taxon>Pseudomonadati</taxon>
        <taxon>Pseudomonadota</taxon>
        <taxon>Alphaproteobacteria</taxon>
        <taxon>Rhodothalassiales</taxon>
        <taxon>Rhodothalassiaceae</taxon>
        <taxon>Rhodothalassium</taxon>
    </lineage>
</organism>
<evidence type="ECO:0000259" key="2">
    <source>
        <dbReference type="SMART" id="SM00867"/>
    </source>
</evidence>
<name>A0A4R2PU34_RHOSA</name>
<comment type="caution">
    <text evidence="3">The sequence shown here is derived from an EMBL/GenBank/DDBJ whole genome shotgun (WGS) entry which is preliminary data.</text>
</comment>
<feature type="compositionally biased region" description="Basic residues" evidence="1">
    <location>
        <begin position="19"/>
        <end position="36"/>
    </location>
</feature>